<dbReference type="InterPro" id="IPR029032">
    <property type="entry name" value="AhpD-like"/>
</dbReference>
<dbReference type="PANTHER" id="PTHR43698">
    <property type="entry name" value="RIBD C-TERMINAL DOMAIN CONTAINING PROTEIN"/>
    <property type="match status" value="1"/>
</dbReference>
<sequence>MRSLKPFIKTTALVGLLLTGIINAYATPQGDNQNMNKKVTQTAGRTVLGQFAPEFAHFNDDVLFGENWNNQDLTLKTRSLITVVALVSSGITDSSLKYHLENAKKNGVSRKEIAAAITHISFYAGWPKAWAAFNLAKEVWTDVEKKNKASDLPPELAEYQQRMFFPIGKYNEAYAKYFTKKSYLAPLSTEQVGIYNVTFEPSCRNNWHVHHATKGGGQILIGVAGVGLYKEEGKPIVKILPGDVINIPANVKHWHGAAPDGYFSHLAIEVSGENTSNEWLDAVSDEEYEKELATLK</sequence>
<name>A0A662Z8S1_9GAMM</name>
<dbReference type="Gene3D" id="2.60.120.10">
    <property type="entry name" value="Jelly Rolls"/>
    <property type="match status" value="1"/>
</dbReference>
<feature type="chain" id="PRO_5024908425" evidence="1">
    <location>
        <begin position="27"/>
        <end position="296"/>
    </location>
</feature>
<dbReference type="EMBL" id="FOSF01000007">
    <property type="protein sequence ID" value="SFJ91163.1"/>
    <property type="molecule type" value="Genomic_DNA"/>
</dbReference>
<feature type="signal peptide" evidence="1">
    <location>
        <begin position="1"/>
        <end position="26"/>
    </location>
</feature>
<dbReference type="SUPFAM" id="SSF69118">
    <property type="entry name" value="AhpD-like"/>
    <property type="match status" value="1"/>
</dbReference>
<dbReference type="Gene3D" id="1.20.1290.10">
    <property type="entry name" value="AhpD-like"/>
    <property type="match status" value="1"/>
</dbReference>
<dbReference type="PANTHER" id="PTHR43698:SF1">
    <property type="entry name" value="BLL4564 PROTEIN"/>
    <property type="match status" value="1"/>
</dbReference>
<dbReference type="InterPro" id="IPR003779">
    <property type="entry name" value="CMD-like"/>
</dbReference>
<dbReference type="AlphaFoldDB" id="A0A662Z8S1"/>
<dbReference type="Pfam" id="PF02627">
    <property type="entry name" value="CMD"/>
    <property type="match status" value="1"/>
</dbReference>
<evidence type="ECO:0000256" key="1">
    <source>
        <dbReference type="SAM" id="SignalP"/>
    </source>
</evidence>
<dbReference type="Proteomes" id="UP000243374">
    <property type="component" value="Unassembled WGS sequence"/>
</dbReference>
<dbReference type="SUPFAM" id="SSF51182">
    <property type="entry name" value="RmlC-like cupins"/>
    <property type="match status" value="1"/>
</dbReference>
<accession>A0A662Z8S1</accession>
<dbReference type="InterPro" id="IPR047263">
    <property type="entry name" value="HNL-like_cupin"/>
</dbReference>
<dbReference type="CDD" id="cd02233">
    <property type="entry name" value="cupin_HNL-like"/>
    <property type="match status" value="1"/>
</dbReference>
<feature type="domain" description="Carboxymuconolactone decarboxylase-like" evidence="2">
    <location>
        <begin position="53"/>
        <end position="138"/>
    </location>
</feature>
<keyword evidence="3" id="KW-0560">Oxidoreductase</keyword>
<dbReference type="RefSeq" id="WP_206735588.1">
    <property type="nucleotide sequence ID" value="NZ_CP047056.1"/>
</dbReference>
<reference evidence="3 4" key="1">
    <citation type="submission" date="2016-10" db="EMBL/GenBank/DDBJ databases">
        <authorList>
            <person name="Varghese N."/>
            <person name="Submissions S."/>
        </authorList>
    </citation>
    <scope>NUCLEOTIDE SEQUENCE [LARGE SCALE GENOMIC DNA]</scope>
    <source>
        <strain evidence="3 4">22B</strain>
    </source>
</reference>
<keyword evidence="4" id="KW-1185">Reference proteome</keyword>
<organism evidence="3 4">
    <name type="scientific">Succinivibrio dextrinosolvens</name>
    <dbReference type="NCBI Taxonomy" id="83771"/>
    <lineage>
        <taxon>Bacteria</taxon>
        <taxon>Pseudomonadati</taxon>
        <taxon>Pseudomonadota</taxon>
        <taxon>Gammaproteobacteria</taxon>
        <taxon>Aeromonadales</taxon>
        <taxon>Succinivibrionaceae</taxon>
        <taxon>Succinivibrio</taxon>
    </lineage>
</organism>
<evidence type="ECO:0000313" key="3">
    <source>
        <dbReference type="EMBL" id="SFJ91163.1"/>
    </source>
</evidence>
<keyword evidence="3" id="KW-0575">Peroxidase</keyword>
<dbReference type="InterPro" id="IPR011051">
    <property type="entry name" value="RmlC_Cupin_sf"/>
</dbReference>
<keyword evidence="1" id="KW-0732">Signal</keyword>
<dbReference type="GO" id="GO:0051920">
    <property type="term" value="F:peroxiredoxin activity"/>
    <property type="evidence" value="ECO:0007669"/>
    <property type="project" value="InterPro"/>
</dbReference>
<evidence type="ECO:0000259" key="2">
    <source>
        <dbReference type="Pfam" id="PF02627"/>
    </source>
</evidence>
<proteinExistence type="predicted"/>
<gene>
    <name evidence="3" type="ORF">SAMN04487865_100727</name>
</gene>
<evidence type="ECO:0000313" key="4">
    <source>
        <dbReference type="Proteomes" id="UP000243374"/>
    </source>
</evidence>
<protein>
    <submittedName>
        <fullName evidence="3">Uncharacterized conserved protein YurZ, alkylhydroperoxidase/carboxymuconolactone decarboxylase family</fullName>
    </submittedName>
</protein>
<dbReference type="InterPro" id="IPR014710">
    <property type="entry name" value="RmlC-like_jellyroll"/>
</dbReference>